<sequence>MLVLGFRRLNGFTLIEILVAMVILALGLLGLGALQMLSIRNSQDAYLYSQAMALSYEMADRIHANASAWNTDTLPTAANSCEDNCNSAAQSCSISVMASYDYCVWMEKAKAQLGPAALVEVGISPVSGSDVCTGTSAMRCLTLSWTSGSQSSAKFELELQP</sequence>
<evidence type="ECO:0000313" key="4">
    <source>
        <dbReference type="Proteomes" id="UP000005090"/>
    </source>
</evidence>
<dbReference type="Pfam" id="PF22150">
    <property type="entry name" value="Tt1218-like"/>
    <property type="match status" value="1"/>
</dbReference>
<dbReference type="InterPro" id="IPR013362">
    <property type="entry name" value="Pilus_4_PilV"/>
</dbReference>
<dbReference type="STRING" id="686340.Metal_1365"/>
<evidence type="ECO:0000313" key="3">
    <source>
        <dbReference type="EMBL" id="EIC29152.1"/>
    </source>
</evidence>
<dbReference type="EMBL" id="CM001475">
    <property type="protein sequence ID" value="EIC29152.1"/>
    <property type="molecule type" value="Genomic_DNA"/>
</dbReference>
<dbReference type="HOGENOM" id="CLU_103234_3_0_6"/>
<dbReference type="InterPro" id="IPR012902">
    <property type="entry name" value="N_methyl_site"/>
</dbReference>
<protein>
    <submittedName>
        <fullName evidence="3">Type IV pilus modification protein PilV</fullName>
    </submittedName>
</protein>
<keyword evidence="4" id="KW-1185">Reference proteome</keyword>
<dbReference type="Proteomes" id="UP000005090">
    <property type="component" value="Chromosome"/>
</dbReference>
<proteinExistence type="predicted"/>
<keyword evidence="1" id="KW-1133">Transmembrane helix</keyword>
<gene>
    <name evidence="3" type="ORF">Metal_1365</name>
</gene>
<feature type="domain" description="Type IV pilin Tt1218-like" evidence="2">
    <location>
        <begin position="33"/>
        <end position="102"/>
    </location>
</feature>
<keyword evidence="1" id="KW-0812">Transmembrane</keyword>
<dbReference type="InterPro" id="IPR045584">
    <property type="entry name" value="Pilin-like"/>
</dbReference>
<dbReference type="RefSeq" id="WP_005370819.1">
    <property type="nucleotide sequence ID" value="NZ_CM001475.1"/>
</dbReference>
<name>H8GK28_METAL</name>
<dbReference type="InterPro" id="IPR054402">
    <property type="entry name" value="Tt1218-like_dom"/>
</dbReference>
<dbReference type="NCBIfam" id="TIGR02532">
    <property type="entry name" value="IV_pilin_GFxxxE"/>
    <property type="match status" value="1"/>
</dbReference>
<dbReference type="Pfam" id="PF07963">
    <property type="entry name" value="N_methyl"/>
    <property type="match status" value="1"/>
</dbReference>
<dbReference type="NCBIfam" id="TIGR02523">
    <property type="entry name" value="type_IV_pilV"/>
    <property type="match status" value="1"/>
</dbReference>
<organism evidence="3 4">
    <name type="scientific">Methylomicrobium album BG8</name>
    <dbReference type="NCBI Taxonomy" id="686340"/>
    <lineage>
        <taxon>Bacteria</taxon>
        <taxon>Pseudomonadati</taxon>
        <taxon>Pseudomonadota</taxon>
        <taxon>Gammaproteobacteria</taxon>
        <taxon>Methylococcales</taxon>
        <taxon>Methylococcaceae</taxon>
        <taxon>Methylomicrobium</taxon>
    </lineage>
</organism>
<accession>H8GK28</accession>
<reference evidence="3 4" key="1">
    <citation type="journal article" date="2013" name="Genome Announc.">
        <title>Genome Sequence of the Obligate Gammaproteobacterial Methanotroph Methylomicrobium album Strain BG8.</title>
        <authorList>
            <person name="Kits K.D."/>
            <person name="Kalyuzhnaya M.G."/>
            <person name="Klotz M.G."/>
            <person name="Jetten M.S."/>
            <person name="Op den Camp H.J."/>
            <person name="Vuilleumier S."/>
            <person name="Bringel F."/>
            <person name="Dispirito A.A."/>
            <person name="Murrell J.C."/>
            <person name="Bruce D."/>
            <person name="Cheng J.F."/>
            <person name="Copeland A."/>
            <person name="Goodwin L."/>
            <person name="Hauser L."/>
            <person name="Lajus A."/>
            <person name="Land M.L."/>
            <person name="Lapidus A."/>
            <person name="Lucas S."/>
            <person name="Medigue C."/>
            <person name="Pitluck S."/>
            <person name="Woyke T."/>
            <person name="Zeytun A."/>
            <person name="Stein L.Y."/>
        </authorList>
    </citation>
    <scope>NUCLEOTIDE SEQUENCE [LARGE SCALE GENOMIC DNA]</scope>
    <source>
        <strain evidence="3 4">BG8</strain>
    </source>
</reference>
<evidence type="ECO:0000256" key="1">
    <source>
        <dbReference type="SAM" id="Phobius"/>
    </source>
</evidence>
<dbReference type="AlphaFoldDB" id="H8GK28"/>
<dbReference type="eggNOG" id="COG4967">
    <property type="taxonomic scope" value="Bacteria"/>
</dbReference>
<evidence type="ECO:0000259" key="2">
    <source>
        <dbReference type="Pfam" id="PF22150"/>
    </source>
</evidence>
<dbReference type="SUPFAM" id="SSF54523">
    <property type="entry name" value="Pili subunits"/>
    <property type="match status" value="1"/>
</dbReference>
<feature type="transmembrane region" description="Helical" evidence="1">
    <location>
        <begin position="12"/>
        <end position="34"/>
    </location>
</feature>
<keyword evidence="1" id="KW-0472">Membrane</keyword>